<feature type="compositionally biased region" description="Low complexity" evidence="1">
    <location>
        <begin position="652"/>
        <end position="663"/>
    </location>
</feature>
<evidence type="ECO:0000256" key="1">
    <source>
        <dbReference type="SAM" id="MobiDB-lite"/>
    </source>
</evidence>
<feature type="region of interest" description="Disordered" evidence="1">
    <location>
        <begin position="76"/>
        <end position="107"/>
    </location>
</feature>
<feature type="region of interest" description="Disordered" evidence="1">
    <location>
        <begin position="1016"/>
        <end position="1048"/>
    </location>
</feature>
<accession>A0A835TP21</accession>
<dbReference type="AlphaFoldDB" id="A0A835TP21"/>
<dbReference type="Proteomes" id="UP000613740">
    <property type="component" value="Unassembled WGS sequence"/>
</dbReference>
<protein>
    <submittedName>
        <fullName evidence="2">Uncharacterized protein</fullName>
    </submittedName>
</protein>
<evidence type="ECO:0000313" key="2">
    <source>
        <dbReference type="EMBL" id="KAG2441380.1"/>
    </source>
</evidence>
<comment type="caution">
    <text evidence="2">The sequence shown here is derived from an EMBL/GenBank/DDBJ whole genome shotgun (WGS) entry which is preliminary data.</text>
</comment>
<evidence type="ECO:0000313" key="3">
    <source>
        <dbReference type="Proteomes" id="UP000613740"/>
    </source>
</evidence>
<name>A0A835TP21_9CHLO</name>
<feature type="region of interest" description="Disordered" evidence="1">
    <location>
        <begin position="1"/>
        <end position="53"/>
    </location>
</feature>
<feature type="region of interest" description="Disordered" evidence="1">
    <location>
        <begin position="148"/>
        <end position="181"/>
    </location>
</feature>
<proteinExistence type="predicted"/>
<reference evidence="2" key="1">
    <citation type="journal article" date="2020" name="bioRxiv">
        <title>Comparative genomics of Chlamydomonas.</title>
        <authorList>
            <person name="Craig R.J."/>
            <person name="Hasan A.R."/>
            <person name="Ness R.W."/>
            <person name="Keightley P.D."/>
        </authorList>
    </citation>
    <scope>NUCLEOTIDE SEQUENCE</scope>
    <source>
        <strain evidence="2">CCAP 11/173</strain>
    </source>
</reference>
<feature type="region of interest" description="Disordered" evidence="1">
    <location>
        <begin position="873"/>
        <end position="902"/>
    </location>
</feature>
<feature type="region of interest" description="Disordered" evidence="1">
    <location>
        <begin position="474"/>
        <end position="494"/>
    </location>
</feature>
<sequence>MPLRLPKQAGPSAGGHASPHRASNTGRTSPHPAGSVSPTRRRQSLDVKRGDALKIEKGARRSLDVSDSGYARKAAAVVGRSSPTLEPLPPAAGQPGGGAKGTAATQGEAGAATPFVAAATGAAAESKDAAGAKSGAARFGRRLLNLFGGGKGTGSTATATHAAPQQQQKPRPPQPHVSEGYAVASEQDGAAVANTDAAQLLCTRSGSGHTQWTAGRDGTAAATDMSGSQLAHTLTTDTSLSTSQHFDKLYSSELSGCSPTPGSASVAAATAVAGHADHRPLASAASPDAATDAAANPSRGARRPESMAAGTNQRKANAPLLAPGKGLSASATAPTACGLPRSGSFTPTASVSFGPAMLTAATGAAGDAWPVQESPSLAEVLASASAEAQLPLRGGGRGGRQRRSSLDFTPALPAHLRASLDSSGLPSLTALGAAQEVARMRSSLATVSAAAGGAQNPGGAGRLRPSLELFGGTAPSAMTRGETRGSGGGGGQSRTLNPCLAAPMQPALQRAPGLQSGMPAQGGPGGGWGGGSCSTGQLLLVGTDMDAPAGAEALRVAAGGGASRELHLAAGGVGARYGGGGGGGIAGGAGRYQASAQPAAATTWAAAEAAAASSVSAPLPTLHGGLWGASATVSTMPMAAVAAAAGVQHPTGAPAAAGPPVGGWRVARQAPVSSGDAPLPRIGTAGAPAMQQQQQQQQQLHHHHQHHHHHHHGFHLNLTGSELPALRGGHMAAATSAPGEAPPSPHCAATAAAGATAAGAAAAGDLVRRSREFGLAARKATAPIRSGPGGSGSLVVTGNSSVGCGSGGHNTMTLHPTADALLATMQTLHSPLLCQPNLAACSSSTHNLPQSPGRFASCPATHGAITTAAAVASTAGGGSSTRNPITTGTGGTASATPAAASAPKPGAEAAVTAATEAAVAVSACTLAWATGSVSSGPSGGGGGGGGMPTERGGRGPLDSEVGEPSPARWAPHVPAPATLHPLQPEPITGIAGRAALAPSAPGFGLAAVRRDVLAGQNGRGSRCGERGGGDGFVGGRGALADTGASDDS</sequence>
<feature type="compositionally biased region" description="Gly residues" evidence="1">
    <location>
        <begin position="937"/>
        <end position="947"/>
    </location>
</feature>
<feature type="compositionally biased region" description="Basic and acidic residues" evidence="1">
    <location>
        <begin position="43"/>
        <end position="53"/>
    </location>
</feature>
<organism evidence="2 3">
    <name type="scientific">Chlamydomonas schloesseri</name>
    <dbReference type="NCBI Taxonomy" id="2026947"/>
    <lineage>
        <taxon>Eukaryota</taxon>
        <taxon>Viridiplantae</taxon>
        <taxon>Chlorophyta</taxon>
        <taxon>core chlorophytes</taxon>
        <taxon>Chlorophyceae</taxon>
        <taxon>CS clade</taxon>
        <taxon>Chlamydomonadales</taxon>
        <taxon>Chlamydomonadaceae</taxon>
        <taxon>Chlamydomonas</taxon>
    </lineage>
</organism>
<dbReference type="EMBL" id="JAEHOD010000035">
    <property type="protein sequence ID" value="KAG2441380.1"/>
    <property type="molecule type" value="Genomic_DNA"/>
</dbReference>
<dbReference type="OrthoDB" id="10672914at2759"/>
<keyword evidence="3" id="KW-1185">Reference proteome</keyword>
<gene>
    <name evidence="2" type="ORF">HYH02_009971</name>
</gene>
<feature type="region of interest" description="Disordered" evidence="1">
    <location>
        <begin position="278"/>
        <end position="313"/>
    </location>
</feature>
<feature type="compositionally biased region" description="Basic residues" evidence="1">
    <location>
        <begin position="700"/>
        <end position="714"/>
    </location>
</feature>
<feature type="compositionally biased region" description="Low complexity" evidence="1">
    <location>
        <begin position="282"/>
        <end position="295"/>
    </location>
</feature>
<feature type="compositionally biased region" description="Low complexity" evidence="1">
    <location>
        <begin position="154"/>
        <end position="169"/>
    </location>
</feature>
<feature type="region of interest" description="Disordered" evidence="1">
    <location>
        <begin position="652"/>
        <end position="722"/>
    </location>
</feature>
<feature type="region of interest" description="Disordered" evidence="1">
    <location>
        <begin position="932"/>
        <end position="982"/>
    </location>
</feature>